<dbReference type="GO" id="GO:0005737">
    <property type="term" value="C:cytoplasm"/>
    <property type="evidence" value="ECO:0007669"/>
    <property type="project" value="TreeGrafter"/>
</dbReference>
<keyword evidence="3 6" id="KW-0812">Transmembrane</keyword>
<keyword evidence="5 6" id="KW-0472">Membrane</keyword>
<evidence type="ECO:0000313" key="8">
    <source>
        <dbReference type="EMBL" id="GAX80565.1"/>
    </source>
</evidence>
<evidence type="ECO:0000256" key="5">
    <source>
        <dbReference type="ARBA" id="ARBA00023136"/>
    </source>
</evidence>
<dbReference type="STRING" id="1157962.A0A250XBW0"/>
<evidence type="ECO:0000256" key="3">
    <source>
        <dbReference type="ARBA" id="ARBA00022692"/>
    </source>
</evidence>
<dbReference type="PANTHER" id="PTHR11266:SF17">
    <property type="entry name" value="PROTEIN MPV17"/>
    <property type="match status" value="1"/>
</dbReference>
<feature type="transmembrane region" description="Helical" evidence="6">
    <location>
        <begin position="67"/>
        <end position="84"/>
    </location>
</feature>
<evidence type="ECO:0000256" key="1">
    <source>
        <dbReference type="ARBA" id="ARBA00004141"/>
    </source>
</evidence>
<keyword evidence="4 6" id="KW-1133">Transmembrane helix</keyword>
<evidence type="ECO:0000256" key="2">
    <source>
        <dbReference type="ARBA" id="ARBA00006824"/>
    </source>
</evidence>
<dbReference type="OrthoDB" id="10267969at2759"/>
<evidence type="ECO:0000256" key="6">
    <source>
        <dbReference type="RuleBase" id="RU363053"/>
    </source>
</evidence>
<organism evidence="8 9">
    <name type="scientific">Chlamydomonas eustigma</name>
    <dbReference type="NCBI Taxonomy" id="1157962"/>
    <lineage>
        <taxon>Eukaryota</taxon>
        <taxon>Viridiplantae</taxon>
        <taxon>Chlorophyta</taxon>
        <taxon>core chlorophytes</taxon>
        <taxon>Chlorophyceae</taxon>
        <taxon>CS clade</taxon>
        <taxon>Chlamydomonadales</taxon>
        <taxon>Chlamydomonadaceae</taxon>
        <taxon>Chlamydomonas</taxon>
    </lineage>
</organism>
<keyword evidence="9" id="KW-1185">Reference proteome</keyword>
<dbReference type="Proteomes" id="UP000232323">
    <property type="component" value="Unassembled WGS sequence"/>
</dbReference>
<name>A0A250XBW0_9CHLO</name>
<comment type="similarity">
    <text evidence="2 6">Belongs to the peroxisomal membrane protein PXMP2/4 family.</text>
</comment>
<dbReference type="PANTHER" id="PTHR11266">
    <property type="entry name" value="PEROXISOMAL MEMBRANE PROTEIN 2, PXMP2 MPV17"/>
    <property type="match status" value="1"/>
</dbReference>
<feature type="region of interest" description="Disordered" evidence="7">
    <location>
        <begin position="210"/>
        <end position="234"/>
    </location>
</feature>
<evidence type="ECO:0000256" key="4">
    <source>
        <dbReference type="ARBA" id="ARBA00022989"/>
    </source>
</evidence>
<protein>
    <submittedName>
        <fullName evidence="8">Uncharacterized protein</fullName>
    </submittedName>
</protein>
<feature type="transmembrane region" description="Helical" evidence="6">
    <location>
        <begin position="110"/>
        <end position="128"/>
    </location>
</feature>
<dbReference type="EMBL" id="BEGY01000054">
    <property type="protein sequence ID" value="GAX80565.1"/>
    <property type="molecule type" value="Genomic_DNA"/>
</dbReference>
<dbReference type="GO" id="GO:0016020">
    <property type="term" value="C:membrane"/>
    <property type="evidence" value="ECO:0007669"/>
    <property type="project" value="UniProtKB-SubCell"/>
</dbReference>
<accession>A0A250XBW0</accession>
<gene>
    <name evidence="8" type="ORF">CEUSTIGMA_g8002.t1</name>
</gene>
<feature type="transmembrane region" description="Helical" evidence="6">
    <location>
        <begin position="149"/>
        <end position="168"/>
    </location>
</feature>
<dbReference type="AlphaFoldDB" id="A0A250XBW0"/>
<sequence>MAHSLAMPFNSVSNLWRRYECHVAKRPLLVNMATSACLWAAGDLFAQRLQRQQNPLDAGLRKTALTAAFGGLVFGPMGYAWYTWLDAAASVLGPANSVKVILAKVLADNTVWSAVYVGLFMTFSSMVISRSSWHEAKEKLGQDFLPTMAVYMVVWPPIMAMVFLRVPLRHQLLSVNLLTVADAGFLSWIDNHSFDELTSAAKIAVTGIDDNEGDESGGSTLSESNVGGKPTRKE</sequence>
<dbReference type="InterPro" id="IPR007248">
    <property type="entry name" value="Mpv17_PMP22"/>
</dbReference>
<proteinExistence type="inferred from homology"/>
<reference evidence="8 9" key="1">
    <citation type="submission" date="2017-08" db="EMBL/GenBank/DDBJ databases">
        <title>Acidophilic green algal genome provides insights into adaptation to an acidic environment.</title>
        <authorList>
            <person name="Hirooka S."/>
            <person name="Hirose Y."/>
            <person name="Kanesaki Y."/>
            <person name="Higuchi S."/>
            <person name="Fujiwara T."/>
            <person name="Onuma R."/>
            <person name="Era A."/>
            <person name="Ohbayashi R."/>
            <person name="Uzuka A."/>
            <person name="Nozaki H."/>
            <person name="Yoshikawa H."/>
            <person name="Miyagishima S.Y."/>
        </authorList>
    </citation>
    <scope>NUCLEOTIDE SEQUENCE [LARGE SCALE GENOMIC DNA]</scope>
    <source>
        <strain evidence="8 9">NIES-2499</strain>
    </source>
</reference>
<comment type="subcellular location">
    <subcellularLocation>
        <location evidence="1">Membrane</location>
        <topology evidence="1">Multi-pass membrane protein</topology>
    </subcellularLocation>
</comment>
<evidence type="ECO:0000256" key="7">
    <source>
        <dbReference type="SAM" id="MobiDB-lite"/>
    </source>
</evidence>
<evidence type="ECO:0000313" key="9">
    <source>
        <dbReference type="Proteomes" id="UP000232323"/>
    </source>
</evidence>
<comment type="caution">
    <text evidence="8">The sequence shown here is derived from an EMBL/GenBank/DDBJ whole genome shotgun (WGS) entry which is preliminary data.</text>
</comment>
<dbReference type="Pfam" id="PF04117">
    <property type="entry name" value="Mpv17_PMP22"/>
    <property type="match status" value="1"/>
</dbReference>